<proteinExistence type="predicted"/>
<feature type="compositionally biased region" description="Basic and acidic residues" evidence="2">
    <location>
        <begin position="372"/>
        <end position="382"/>
    </location>
</feature>
<keyword evidence="4" id="KW-1185">Reference proteome</keyword>
<dbReference type="Proteomes" id="UP000053029">
    <property type="component" value="Unassembled WGS sequence"/>
</dbReference>
<dbReference type="RefSeq" id="XP_013278192.1">
    <property type="nucleotide sequence ID" value="XM_013422738.1"/>
</dbReference>
<sequence>MTPKVTKHKQERVSIKKSRQLHQNINGWKLADDAAQESGPGIAHPETTITNTKYPLLETWEELGVAEAEKITHKHKNITGWLLPEILPVLVHVAAPQAGRFTREVQSDIDTMNSIEAVKDLVKDSLIFELKRTNIEVSKTRFAGLMVYGPSTEFRRETIKSFTRGLFLQEAAFKKWWLTVNMSHRVPGDMVKIAVVLWHADEAAVKQVTLPNFWTDETTRILGNHLEKLEMPGWDLDIEKGCCNYVKMQRQVLEARTRAVEAETKAMKANDLGGVWQKEKGDLETRMKKLEASSHGLEQMVDKLTKSKDALVHAIEAYDMEEVARLVSNWKRSSRRRAKSKTQTPVDAGETSGNEEETPARLEDVEMADGCDDPKDSDYVEE</sequence>
<organism evidence="3 4">
    <name type="scientific">Fonsecaea pedrosoi CBS 271.37</name>
    <dbReference type="NCBI Taxonomy" id="1442368"/>
    <lineage>
        <taxon>Eukaryota</taxon>
        <taxon>Fungi</taxon>
        <taxon>Dikarya</taxon>
        <taxon>Ascomycota</taxon>
        <taxon>Pezizomycotina</taxon>
        <taxon>Eurotiomycetes</taxon>
        <taxon>Chaetothyriomycetidae</taxon>
        <taxon>Chaetothyriales</taxon>
        <taxon>Herpotrichiellaceae</taxon>
        <taxon>Fonsecaea</taxon>
    </lineage>
</organism>
<dbReference type="VEuPathDB" id="FungiDB:Z517_12324"/>
<dbReference type="OrthoDB" id="4118448at2759"/>
<evidence type="ECO:0000313" key="3">
    <source>
        <dbReference type="EMBL" id="KIW74384.1"/>
    </source>
</evidence>
<dbReference type="EMBL" id="KN846977">
    <property type="protein sequence ID" value="KIW74384.1"/>
    <property type="molecule type" value="Genomic_DNA"/>
</dbReference>
<dbReference type="AlphaFoldDB" id="A0A0D2GPQ0"/>
<dbReference type="GeneID" id="25311814"/>
<evidence type="ECO:0000256" key="1">
    <source>
        <dbReference type="SAM" id="Coils"/>
    </source>
</evidence>
<keyword evidence="1" id="KW-0175">Coiled coil</keyword>
<evidence type="ECO:0000256" key="2">
    <source>
        <dbReference type="SAM" id="MobiDB-lite"/>
    </source>
</evidence>
<protein>
    <submittedName>
        <fullName evidence="3">Uncharacterized protein</fullName>
    </submittedName>
</protein>
<evidence type="ECO:0000313" key="4">
    <source>
        <dbReference type="Proteomes" id="UP000053029"/>
    </source>
</evidence>
<reference evidence="3 4" key="1">
    <citation type="submission" date="2015-01" db="EMBL/GenBank/DDBJ databases">
        <title>The Genome Sequence of Fonsecaea pedrosoi CBS 271.37.</title>
        <authorList>
            <consortium name="The Broad Institute Genomics Platform"/>
            <person name="Cuomo C."/>
            <person name="de Hoog S."/>
            <person name="Gorbushina A."/>
            <person name="Stielow B."/>
            <person name="Teixiera M."/>
            <person name="Abouelleil A."/>
            <person name="Chapman S.B."/>
            <person name="Priest M."/>
            <person name="Young S.K."/>
            <person name="Wortman J."/>
            <person name="Nusbaum C."/>
            <person name="Birren B."/>
        </authorList>
    </citation>
    <scope>NUCLEOTIDE SEQUENCE [LARGE SCALE GENOMIC DNA]</scope>
    <source>
        <strain evidence="3 4">CBS 271.37</strain>
    </source>
</reference>
<name>A0A0D2GPQ0_9EURO</name>
<feature type="coiled-coil region" evidence="1">
    <location>
        <begin position="245"/>
        <end position="307"/>
    </location>
</feature>
<gene>
    <name evidence="3" type="ORF">Z517_12324</name>
</gene>
<feature type="region of interest" description="Disordered" evidence="2">
    <location>
        <begin position="331"/>
        <end position="382"/>
    </location>
</feature>
<accession>A0A0D2GPQ0</accession>
<dbReference type="HOGENOM" id="CLU_723695_0_0_1"/>